<dbReference type="Proteomes" id="UP001652625">
    <property type="component" value="Chromosome 10"/>
</dbReference>
<evidence type="ECO:0000256" key="7">
    <source>
        <dbReference type="ARBA" id="ARBA00048242"/>
    </source>
</evidence>
<reference evidence="11" key="1">
    <citation type="submission" date="2025-08" db="UniProtKB">
        <authorList>
            <consortium name="RefSeq"/>
        </authorList>
    </citation>
    <scope>IDENTIFICATION</scope>
</reference>
<feature type="domain" description="Proline dehydrogenase" evidence="9">
    <location>
        <begin position="195"/>
        <end position="460"/>
    </location>
</feature>
<comment type="function">
    <text evidence="8">Converts proline to delta-1-pyrroline-5-carboxylate.</text>
</comment>
<dbReference type="GeneID" id="100204778"/>
<dbReference type="RefSeq" id="XP_065663792.1">
    <property type="nucleotide sequence ID" value="XM_065807720.1"/>
</dbReference>
<evidence type="ECO:0000256" key="3">
    <source>
        <dbReference type="ARBA" id="ARBA00022630"/>
    </source>
</evidence>
<keyword evidence="3 8" id="KW-0285">Flavoprotein</keyword>
<keyword evidence="4 8" id="KW-0274">FAD</keyword>
<comment type="catalytic activity">
    <reaction evidence="8">
        <text>L-proline + a quinone = (S)-1-pyrroline-5-carboxylate + a quinol + H(+)</text>
        <dbReference type="Rhea" id="RHEA:23784"/>
        <dbReference type="ChEBI" id="CHEBI:15378"/>
        <dbReference type="ChEBI" id="CHEBI:17388"/>
        <dbReference type="ChEBI" id="CHEBI:24646"/>
        <dbReference type="ChEBI" id="CHEBI:60039"/>
        <dbReference type="ChEBI" id="CHEBI:132124"/>
        <dbReference type="EC" id="1.5.5.2"/>
    </reaction>
</comment>
<dbReference type="PANTHER" id="PTHR13914:SF29">
    <property type="entry name" value="HYDROXYPROLINE DEHYDROGENASE"/>
    <property type="match status" value="1"/>
</dbReference>
<dbReference type="InterPro" id="IPR015659">
    <property type="entry name" value="Proline_oxidase"/>
</dbReference>
<dbReference type="InterPro" id="IPR029041">
    <property type="entry name" value="FAD-linked_oxidoreductase-like"/>
</dbReference>
<dbReference type="PANTHER" id="PTHR13914">
    <property type="entry name" value="PROLINE OXIDASE"/>
    <property type="match status" value="1"/>
</dbReference>
<sequence>MASKVLVNGFVRVDCCLKKYILNQMKFKRRFFCLSSIFSNDLNEEGYKLHYLNNNVFESKSTNELIRSYVVLKTSSIGGFVEYSERMFLIGEKIIWTPLFRWLMKSTYYGNFAAGETVDEAKATADKLKAHNVLTMLCVPIESKKFTTNQEAESEYEKNFNTVLRCIEETAAIELNGFAQLKISSLCDKELLVNVNKQLEKYQYSHNADENWDIRTVVDLVKSCQYSKIKLSGLSDMSNEKFVKLLSYLDKLAQHSAKLGVRLMIDAEQTYMQATLNCLVLVLQAKYNKESHIIYNTYQCYRKDTFKRLQADHNLAKNLGFLIACKTVRGAYMVEEKHYANKKNISDPINETFMDTTIMYHSIISYLLPYVAKKEVSLMVASHNEDTVLFVKEKMAEVKLPNNDRNICFGQLYGMCDHVSYSLGKEGYIVYKSVPFGQINETLLYLVRRAHENKSVIQRTNFEILLIKKELMKRLQGLKMIKS</sequence>
<evidence type="ECO:0000259" key="9">
    <source>
        <dbReference type="Pfam" id="PF01619"/>
    </source>
</evidence>
<dbReference type="EC" id="1.5.5.2" evidence="8"/>
<comment type="similarity">
    <text evidence="2 8">Belongs to the proline oxidase family.</text>
</comment>
<gene>
    <name evidence="11" type="primary">LOC100204778</name>
</gene>
<evidence type="ECO:0000256" key="2">
    <source>
        <dbReference type="ARBA" id="ARBA00005869"/>
    </source>
</evidence>
<evidence type="ECO:0000256" key="8">
    <source>
        <dbReference type="RuleBase" id="RU364054"/>
    </source>
</evidence>
<evidence type="ECO:0000256" key="1">
    <source>
        <dbReference type="ARBA" id="ARBA00001974"/>
    </source>
</evidence>
<evidence type="ECO:0000256" key="4">
    <source>
        <dbReference type="ARBA" id="ARBA00022827"/>
    </source>
</evidence>
<keyword evidence="10" id="KW-1185">Reference proteome</keyword>
<proteinExistence type="inferred from homology"/>
<evidence type="ECO:0000313" key="10">
    <source>
        <dbReference type="Proteomes" id="UP001652625"/>
    </source>
</evidence>
<dbReference type="InterPro" id="IPR002872">
    <property type="entry name" value="Proline_DH_dom"/>
</dbReference>
<accession>A0ABM4CPM4</accession>
<name>A0ABM4CPM4_HYDVU</name>
<comment type="catalytic activity">
    <reaction evidence="7">
        <text>trans-4-hydroxy-L-proline + a quinone = (3R,5S)-1-pyrroline-3-hydroxy-5-carboxylate + a quinol + H(+)</text>
        <dbReference type="Rhea" id="RHEA:52512"/>
        <dbReference type="ChEBI" id="CHEBI:15378"/>
        <dbReference type="ChEBI" id="CHEBI:24646"/>
        <dbReference type="ChEBI" id="CHEBI:58375"/>
        <dbReference type="ChEBI" id="CHEBI:62612"/>
        <dbReference type="ChEBI" id="CHEBI:132124"/>
        <dbReference type="EC" id="1.5.5.3"/>
    </reaction>
</comment>
<dbReference type="Pfam" id="PF01619">
    <property type="entry name" value="Pro_dh"/>
    <property type="match status" value="1"/>
</dbReference>
<keyword evidence="6 8" id="KW-0642">Proline metabolism</keyword>
<comment type="cofactor">
    <cofactor evidence="1 8">
        <name>FAD</name>
        <dbReference type="ChEBI" id="CHEBI:57692"/>
    </cofactor>
</comment>
<evidence type="ECO:0000256" key="5">
    <source>
        <dbReference type="ARBA" id="ARBA00023002"/>
    </source>
</evidence>
<evidence type="ECO:0000256" key="6">
    <source>
        <dbReference type="ARBA" id="ARBA00023062"/>
    </source>
</evidence>
<evidence type="ECO:0000313" key="11">
    <source>
        <dbReference type="RefSeq" id="XP_065663792.1"/>
    </source>
</evidence>
<dbReference type="Gene3D" id="3.20.20.220">
    <property type="match status" value="1"/>
</dbReference>
<keyword evidence="5 8" id="KW-0560">Oxidoreductase</keyword>
<dbReference type="SUPFAM" id="SSF51730">
    <property type="entry name" value="FAD-linked oxidoreductase"/>
    <property type="match status" value="1"/>
</dbReference>
<protein>
    <recommendedName>
        <fullName evidence="8">Proline dehydrogenase</fullName>
        <ecNumber evidence="8">1.5.5.2</ecNumber>
    </recommendedName>
</protein>
<organism evidence="10 11">
    <name type="scientific">Hydra vulgaris</name>
    <name type="common">Hydra</name>
    <name type="synonym">Hydra attenuata</name>
    <dbReference type="NCBI Taxonomy" id="6087"/>
    <lineage>
        <taxon>Eukaryota</taxon>
        <taxon>Metazoa</taxon>
        <taxon>Cnidaria</taxon>
        <taxon>Hydrozoa</taxon>
        <taxon>Hydroidolina</taxon>
        <taxon>Anthoathecata</taxon>
        <taxon>Aplanulata</taxon>
        <taxon>Hydridae</taxon>
        <taxon>Hydra</taxon>
    </lineage>
</organism>